<dbReference type="AlphaFoldDB" id="A0ABD1FPE9"/>
<evidence type="ECO:0000256" key="1">
    <source>
        <dbReference type="SAM" id="MobiDB-lite"/>
    </source>
</evidence>
<evidence type="ECO:0000313" key="2">
    <source>
        <dbReference type="EMBL" id="KAL1533715.1"/>
    </source>
</evidence>
<feature type="compositionally biased region" description="Polar residues" evidence="1">
    <location>
        <begin position="97"/>
        <end position="107"/>
    </location>
</feature>
<keyword evidence="3" id="KW-1185">Reference proteome</keyword>
<protein>
    <submittedName>
        <fullName evidence="2">Uncharacterized protein</fullName>
    </submittedName>
</protein>
<comment type="caution">
    <text evidence="2">The sequence shown here is derived from an EMBL/GenBank/DDBJ whole genome shotgun (WGS) entry which is preliminary data.</text>
</comment>
<name>A0ABD1FPE9_SALDI</name>
<dbReference type="Proteomes" id="UP001567538">
    <property type="component" value="Unassembled WGS sequence"/>
</dbReference>
<proteinExistence type="predicted"/>
<gene>
    <name evidence="2" type="ORF">AAHA92_33564</name>
</gene>
<dbReference type="EMBL" id="JBEAFC010000014">
    <property type="protein sequence ID" value="KAL1533715.1"/>
    <property type="molecule type" value="Genomic_DNA"/>
</dbReference>
<sequence length="107" mass="12278">MVYRQLCYACGTTPRGLHRRYLLRLFLFPVIRVAPSTSSSSLFTFSAGNFKLKTQVFRRQFAQSKIHSTNHLGLPYPRIRQPTVAPTTNPHPYPETTDCQQNPSRIP</sequence>
<accession>A0ABD1FPE9</accession>
<reference evidence="2 3" key="1">
    <citation type="submission" date="2024-06" db="EMBL/GenBank/DDBJ databases">
        <title>A chromosome level genome sequence of Diviner's sage (Salvia divinorum).</title>
        <authorList>
            <person name="Ford S.A."/>
            <person name="Ro D.-K."/>
            <person name="Ness R.W."/>
            <person name="Phillips M.A."/>
        </authorList>
    </citation>
    <scope>NUCLEOTIDE SEQUENCE [LARGE SCALE GENOMIC DNA]</scope>
    <source>
        <strain evidence="2">SAF-2024a</strain>
        <tissue evidence="2">Leaf</tissue>
    </source>
</reference>
<organism evidence="2 3">
    <name type="scientific">Salvia divinorum</name>
    <name type="common">Maria pastora</name>
    <name type="synonym">Diviner's sage</name>
    <dbReference type="NCBI Taxonomy" id="28513"/>
    <lineage>
        <taxon>Eukaryota</taxon>
        <taxon>Viridiplantae</taxon>
        <taxon>Streptophyta</taxon>
        <taxon>Embryophyta</taxon>
        <taxon>Tracheophyta</taxon>
        <taxon>Spermatophyta</taxon>
        <taxon>Magnoliopsida</taxon>
        <taxon>eudicotyledons</taxon>
        <taxon>Gunneridae</taxon>
        <taxon>Pentapetalae</taxon>
        <taxon>asterids</taxon>
        <taxon>lamiids</taxon>
        <taxon>Lamiales</taxon>
        <taxon>Lamiaceae</taxon>
        <taxon>Nepetoideae</taxon>
        <taxon>Mentheae</taxon>
        <taxon>Salviinae</taxon>
        <taxon>Salvia</taxon>
        <taxon>Salvia subgen. Calosphace</taxon>
    </lineage>
</organism>
<evidence type="ECO:0000313" key="3">
    <source>
        <dbReference type="Proteomes" id="UP001567538"/>
    </source>
</evidence>
<feature type="region of interest" description="Disordered" evidence="1">
    <location>
        <begin position="71"/>
        <end position="107"/>
    </location>
</feature>